<dbReference type="Proteomes" id="UP000019450">
    <property type="component" value="Chromosome"/>
</dbReference>
<dbReference type="AlphaFoldDB" id="W8GSK7"/>
<proteinExistence type="predicted"/>
<sequence length="30" mass="3600">MKKEHFKIKTNILNDIFNSKIVNKIENILN</sequence>
<keyword evidence="2" id="KW-1185">Reference proteome</keyword>
<evidence type="ECO:0000313" key="2">
    <source>
        <dbReference type="Proteomes" id="UP000019450"/>
    </source>
</evidence>
<organism evidence="1 2">
    <name type="scientific">Candidatus Hepatoplasma crinochetorum Av</name>
    <dbReference type="NCBI Taxonomy" id="1427984"/>
    <lineage>
        <taxon>Bacteria</taxon>
        <taxon>Bacillati</taxon>
        <taxon>Mycoplasmatota</taxon>
        <taxon>Mollicutes</taxon>
        <taxon>Candidatus Hepatoplasmataceae</taxon>
        <taxon>Candidatus Hepatoplasma</taxon>
    </lineage>
</organism>
<dbReference type="HOGENOM" id="CLU_3402705_0_0_14"/>
<name>W8GSK7_9MOLU</name>
<accession>W8GSK7</accession>
<evidence type="ECO:0000313" key="1">
    <source>
        <dbReference type="EMBL" id="AHK22380.1"/>
    </source>
</evidence>
<protein>
    <submittedName>
        <fullName evidence="1">Uncharacterized protein</fullName>
    </submittedName>
</protein>
<reference evidence="1 2" key="1">
    <citation type="journal article" date="2014" name="Genome Biol. Evol.">
        <title>Phylogenomics of "Candidatus Hepatoplasma crinochetorum," a Lineage of Mollicutes Associated with Noninsect Arthropods.</title>
        <authorList>
            <person name="Leclercq S."/>
            <person name="Dittmer J."/>
            <person name="Bouchon D."/>
            <person name="Cordaux R."/>
        </authorList>
    </citation>
    <scope>NUCLEOTIDE SEQUENCE [LARGE SCALE GENOMIC DNA]</scope>
    <source>
        <strain evidence="1 2">Av</strain>
    </source>
</reference>
<dbReference type="KEGG" id="hcr:X271_00274"/>
<gene>
    <name evidence="1" type="ORF">X271_00274</name>
</gene>
<dbReference type="EMBL" id="CP006932">
    <property type="protein sequence ID" value="AHK22380.1"/>
    <property type="molecule type" value="Genomic_DNA"/>
</dbReference>